<name>A0A9X1TCX7_9HYPH</name>
<evidence type="ECO:0000256" key="3">
    <source>
        <dbReference type="ARBA" id="ARBA00022475"/>
    </source>
</evidence>
<keyword evidence="12" id="KW-1185">Reference proteome</keyword>
<protein>
    <recommendedName>
        <fullName evidence="9">TRAP transporter small permease protein</fullName>
    </recommendedName>
</protein>
<comment type="function">
    <text evidence="9">Part of the tripartite ATP-independent periplasmic (TRAP) transport system.</text>
</comment>
<feature type="transmembrane region" description="Helical" evidence="9">
    <location>
        <begin position="40"/>
        <end position="57"/>
    </location>
</feature>
<feature type="transmembrane region" description="Helical" evidence="9">
    <location>
        <begin position="118"/>
        <end position="138"/>
    </location>
</feature>
<evidence type="ECO:0000256" key="2">
    <source>
        <dbReference type="ARBA" id="ARBA00022448"/>
    </source>
</evidence>
<dbReference type="GO" id="GO:0005886">
    <property type="term" value="C:plasma membrane"/>
    <property type="evidence" value="ECO:0007669"/>
    <property type="project" value="UniProtKB-SubCell"/>
</dbReference>
<dbReference type="InterPro" id="IPR007387">
    <property type="entry name" value="TRAP_DctQ"/>
</dbReference>
<evidence type="ECO:0000313" key="11">
    <source>
        <dbReference type="EMBL" id="MCE7029473.1"/>
    </source>
</evidence>
<evidence type="ECO:0000256" key="7">
    <source>
        <dbReference type="ARBA" id="ARBA00023136"/>
    </source>
</evidence>
<keyword evidence="7 9" id="KW-0472">Membrane</keyword>
<accession>A0A9X1TCX7</accession>
<sequence length="168" mass="17606">MHLVERGLAAICLAVAIMALMLQVVARYGFDSALPWPEELAKFAFVWATFLGAAAGAGQKAHIVVDLVVGALPVRVRLMLAALVNATLVALLLVLAWHGARLVTLGFNSRLPAIELPLGTLFMAGPVALFLMAISYTAEFLSSASALARGAEEIEGDDAVVDPAKIIG</sequence>
<keyword evidence="6 9" id="KW-1133">Transmembrane helix</keyword>
<dbReference type="GO" id="GO:0015740">
    <property type="term" value="P:C4-dicarboxylate transport"/>
    <property type="evidence" value="ECO:0007669"/>
    <property type="project" value="TreeGrafter"/>
</dbReference>
<evidence type="ECO:0000256" key="9">
    <source>
        <dbReference type="RuleBase" id="RU369079"/>
    </source>
</evidence>
<evidence type="ECO:0000313" key="12">
    <source>
        <dbReference type="Proteomes" id="UP001139035"/>
    </source>
</evidence>
<evidence type="ECO:0000256" key="4">
    <source>
        <dbReference type="ARBA" id="ARBA00022519"/>
    </source>
</evidence>
<evidence type="ECO:0000259" key="10">
    <source>
        <dbReference type="Pfam" id="PF04290"/>
    </source>
</evidence>
<organism evidence="11 12">
    <name type="scientific">Jiella avicenniae</name>
    <dbReference type="NCBI Taxonomy" id="2907202"/>
    <lineage>
        <taxon>Bacteria</taxon>
        <taxon>Pseudomonadati</taxon>
        <taxon>Pseudomonadota</taxon>
        <taxon>Alphaproteobacteria</taxon>
        <taxon>Hyphomicrobiales</taxon>
        <taxon>Aurantimonadaceae</taxon>
        <taxon>Jiella</taxon>
    </lineage>
</organism>
<evidence type="ECO:0000256" key="6">
    <source>
        <dbReference type="ARBA" id="ARBA00022989"/>
    </source>
</evidence>
<comment type="similarity">
    <text evidence="8 9">Belongs to the TRAP transporter small permease family.</text>
</comment>
<dbReference type="Proteomes" id="UP001139035">
    <property type="component" value="Unassembled WGS sequence"/>
</dbReference>
<evidence type="ECO:0000256" key="8">
    <source>
        <dbReference type="ARBA" id="ARBA00038436"/>
    </source>
</evidence>
<feature type="domain" description="Tripartite ATP-independent periplasmic transporters DctQ component" evidence="10">
    <location>
        <begin position="17"/>
        <end position="143"/>
    </location>
</feature>
<dbReference type="PANTHER" id="PTHR35011">
    <property type="entry name" value="2,3-DIKETO-L-GULONATE TRAP TRANSPORTER SMALL PERMEASE PROTEIN YIAM"/>
    <property type="match status" value="1"/>
</dbReference>
<keyword evidence="2 9" id="KW-0813">Transport</keyword>
<proteinExistence type="inferred from homology"/>
<dbReference type="EMBL" id="JAJUWU010000016">
    <property type="protein sequence ID" value="MCE7029473.1"/>
    <property type="molecule type" value="Genomic_DNA"/>
</dbReference>
<dbReference type="InterPro" id="IPR055348">
    <property type="entry name" value="DctQ"/>
</dbReference>
<dbReference type="AlphaFoldDB" id="A0A9X1TCX7"/>
<dbReference type="Pfam" id="PF04290">
    <property type="entry name" value="DctQ"/>
    <property type="match status" value="1"/>
</dbReference>
<comment type="caution">
    <text evidence="11">The sequence shown here is derived from an EMBL/GenBank/DDBJ whole genome shotgun (WGS) entry which is preliminary data.</text>
</comment>
<comment type="subunit">
    <text evidence="9">The complex comprises the extracytoplasmic solute receptor protein and the two transmembrane proteins.</text>
</comment>
<evidence type="ECO:0000256" key="1">
    <source>
        <dbReference type="ARBA" id="ARBA00004429"/>
    </source>
</evidence>
<feature type="transmembrane region" description="Helical" evidence="9">
    <location>
        <begin position="7"/>
        <end position="28"/>
    </location>
</feature>
<comment type="subcellular location">
    <subcellularLocation>
        <location evidence="1 9">Cell inner membrane</location>
        <topology evidence="1 9">Multi-pass membrane protein</topology>
    </subcellularLocation>
</comment>
<gene>
    <name evidence="11" type="ORF">LZD57_15890</name>
</gene>
<dbReference type="PANTHER" id="PTHR35011:SF2">
    <property type="entry name" value="2,3-DIKETO-L-GULONATE TRAP TRANSPORTER SMALL PERMEASE PROTEIN YIAM"/>
    <property type="match status" value="1"/>
</dbReference>
<evidence type="ECO:0000256" key="5">
    <source>
        <dbReference type="ARBA" id="ARBA00022692"/>
    </source>
</evidence>
<reference evidence="11" key="1">
    <citation type="submission" date="2022-01" db="EMBL/GenBank/DDBJ databases">
        <title>Jiella avicenniae sp. nov., a novel endophytic bacterium isolated from bark of Avicennia marina.</title>
        <authorList>
            <person name="Tuo L."/>
        </authorList>
    </citation>
    <scope>NUCLEOTIDE SEQUENCE</scope>
    <source>
        <strain evidence="11">CBK1P-4</strain>
    </source>
</reference>
<keyword evidence="5 9" id="KW-0812">Transmembrane</keyword>
<dbReference type="GO" id="GO:0022857">
    <property type="term" value="F:transmembrane transporter activity"/>
    <property type="evidence" value="ECO:0007669"/>
    <property type="project" value="UniProtKB-UniRule"/>
</dbReference>
<keyword evidence="3" id="KW-1003">Cell membrane</keyword>
<keyword evidence="4 9" id="KW-0997">Cell inner membrane</keyword>
<feature type="transmembrane region" description="Helical" evidence="9">
    <location>
        <begin position="78"/>
        <end position="98"/>
    </location>
</feature>